<accession>C6XNI3</accession>
<evidence type="ECO:0000313" key="2">
    <source>
        <dbReference type="EMBL" id="ACT60127.1"/>
    </source>
</evidence>
<organism evidence="2 3">
    <name type="scientific">Hirschia baltica (strain ATCC 49814 / DSM 5838 / IFAM 1418)</name>
    <dbReference type="NCBI Taxonomy" id="582402"/>
    <lineage>
        <taxon>Bacteria</taxon>
        <taxon>Pseudomonadati</taxon>
        <taxon>Pseudomonadota</taxon>
        <taxon>Alphaproteobacteria</taxon>
        <taxon>Hyphomonadales</taxon>
        <taxon>Hyphomonadaceae</taxon>
        <taxon>Hirschia</taxon>
    </lineage>
</organism>
<evidence type="ECO:0000256" key="1">
    <source>
        <dbReference type="SAM" id="Phobius"/>
    </source>
</evidence>
<dbReference type="Proteomes" id="UP000002745">
    <property type="component" value="Chromosome"/>
</dbReference>
<protein>
    <submittedName>
        <fullName evidence="2">Uncharacterized protein</fullName>
    </submittedName>
</protein>
<feature type="transmembrane region" description="Helical" evidence="1">
    <location>
        <begin position="29"/>
        <end position="49"/>
    </location>
</feature>
<proteinExistence type="predicted"/>
<keyword evidence="1" id="KW-0472">Membrane</keyword>
<dbReference type="eggNOG" id="ENOG5031AHV">
    <property type="taxonomic scope" value="Bacteria"/>
</dbReference>
<sequence length="353" mass="39146">MNITFESLVPNALRYWNIAETWILSHQELASFGVIVALAACVTGLYFILKLLWLAARSAHLAGTASQVRRGTDIGARVLITQGFGKKGKAASEYLSAAARSHLKGFMFGGPFDVIDFPAKIRSEEEAQTLLKKAGADLVMWGEGMKKNKIVARIARRDDTKKTTQYQHRMIVLPKNTDDWSKPLSAALAYATARELRPALSRPQDFRAERLEPVVASLHQILADNPKMDVHLRGDIEDDYSAGTVQLAIANIADWSDRCVQVLEDTLSGIDRSETPDRWVKAKINLGRALKLRCESKFDPIILQESVGHLSDALEALRAESKFKTAELAAQTIAECQKMLGTRRRFSITRGGI</sequence>
<dbReference type="OrthoDB" id="7616465at2"/>
<dbReference type="HOGENOM" id="CLU_784754_0_0_5"/>
<dbReference type="KEGG" id="hba:Hbal_2447"/>
<dbReference type="RefSeq" id="WP_015828277.1">
    <property type="nucleotide sequence ID" value="NC_012982.1"/>
</dbReference>
<keyword evidence="1" id="KW-1133">Transmembrane helix</keyword>
<dbReference type="AlphaFoldDB" id="C6XNI3"/>
<keyword evidence="1" id="KW-0812">Transmembrane</keyword>
<reference evidence="3" key="1">
    <citation type="journal article" date="2011" name="J. Bacteriol.">
        <title>Genome sequences of eight morphologically diverse alphaproteobacteria.</title>
        <authorList>
            <consortium name="US DOE Joint Genome Institute"/>
            <person name="Brown P.J."/>
            <person name="Kysela D.T."/>
            <person name="Buechlein A."/>
            <person name="Hemmerich C."/>
            <person name="Brun Y.V."/>
        </authorList>
    </citation>
    <scope>NUCLEOTIDE SEQUENCE [LARGE SCALE GENOMIC DNA]</scope>
    <source>
        <strain evidence="3">ATCC 49814 / DSM 5838 / IFAM 1418</strain>
    </source>
</reference>
<gene>
    <name evidence="2" type="ordered locus">Hbal_2447</name>
</gene>
<name>C6XNI3_HIRBI</name>
<evidence type="ECO:0000313" key="3">
    <source>
        <dbReference type="Proteomes" id="UP000002745"/>
    </source>
</evidence>
<dbReference type="EMBL" id="CP001678">
    <property type="protein sequence ID" value="ACT60127.1"/>
    <property type="molecule type" value="Genomic_DNA"/>
</dbReference>
<keyword evidence="3" id="KW-1185">Reference proteome</keyword>